<dbReference type="InterPro" id="IPR014044">
    <property type="entry name" value="CAP_dom"/>
</dbReference>
<evidence type="ECO:0000256" key="1">
    <source>
        <dbReference type="SAM" id="SignalP"/>
    </source>
</evidence>
<keyword evidence="1" id="KW-0732">Signal</keyword>
<name>A0A2S5TB11_9GAMM</name>
<gene>
    <name evidence="3" type="ORF">C3942_19790</name>
</gene>
<proteinExistence type="predicted"/>
<evidence type="ECO:0000313" key="4">
    <source>
        <dbReference type="Proteomes" id="UP000238220"/>
    </source>
</evidence>
<dbReference type="Gene3D" id="3.40.33.10">
    <property type="entry name" value="CAP"/>
    <property type="match status" value="1"/>
</dbReference>
<dbReference type="PRINTS" id="PR00838">
    <property type="entry name" value="V5ALLERGEN"/>
</dbReference>
<sequence length="217" mass="23412">MKTGLIAALLLALGSLPGMLQAQAEPPGFEGMLGAHNGIRAAVGQAPLRWSAAAAAQAQSWADQLARENCAARYNPDMARREKYGENVFRATAGQAYEGYRRTAAQVVSRWNEEGRDYDHNLHQCRKQGGTQCGQYLQMIWGATEEVGCGRARCETAEVWVCNYTPRGLQEGVKPYGNPPPPAASQAPQEVVVGALECSALPQVNPGVDYPQQSPLN</sequence>
<evidence type="ECO:0000259" key="2">
    <source>
        <dbReference type="SMART" id="SM00198"/>
    </source>
</evidence>
<dbReference type="SMART" id="SM00198">
    <property type="entry name" value="SCP"/>
    <property type="match status" value="1"/>
</dbReference>
<dbReference type="PRINTS" id="PR00837">
    <property type="entry name" value="V5TPXLIKE"/>
</dbReference>
<feature type="domain" description="SCP" evidence="2">
    <location>
        <begin position="27"/>
        <end position="172"/>
    </location>
</feature>
<keyword evidence="4" id="KW-1185">Reference proteome</keyword>
<dbReference type="RefSeq" id="WP_104232102.1">
    <property type="nucleotide sequence ID" value="NZ_PSNW01000015.1"/>
</dbReference>
<dbReference type="Pfam" id="PF00188">
    <property type="entry name" value="CAP"/>
    <property type="match status" value="1"/>
</dbReference>
<dbReference type="PANTHER" id="PTHR10334">
    <property type="entry name" value="CYSTEINE-RICH SECRETORY PROTEIN-RELATED"/>
    <property type="match status" value="1"/>
</dbReference>
<dbReference type="InterPro" id="IPR002413">
    <property type="entry name" value="V5_allergen-like"/>
</dbReference>
<dbReference type="Proteomes" id="UP000238220">
    <property type="component" value="Unassembled WGS sequence"/>
</dbReference>
<dbReference type="OrthoDB" id="9794228at2"/>
<feature type="chain" id="PRO_5015690808" description="SCP domain-containing protein" evidence="1">
    <location>
        <begin position="25"/>
        <end position="217"/>
    </location>
</feature>
<dbReference type="InterPro" id="IPR001283">
    <property type="entry name" value="CRISP-related"/>
</dbReference>
<evidence type="ECO:0000313" key="3">
    <source>
        <dbReference type="EMBL" id="PPE72142.1"/>
    </source>
</evidence>
<dbReference type="SUPFAM" id="SSF55797">
    <property type="entry name" value="PR-1-like"/>
    <property type="match status" value="1"/>
</dbReference>
<dbReference type="AlphaFoldDB" id="A0A2S5TB11"/>
<comment type="caution">
    <text evidence="3">The sequence shown here is derived from an EMBL/GenBank/DDBJ whole genome shotgun (WGS) entry which is preliminary data.</text>
</comment>
<accession>A0A2S5TB11</accession>
<dbReference type="EMBL" id="PSNW01000015">
    <property type="protein sequence ID" value="PPE72142.1"/>
    <property type="molecule type" value="Genomic_DNA"/>
</dbReference>
<dbReference type="InterPro" id="IPR035940">
    <property type="entry name" value="CAP_sf"/>
</dbReference>
<organism evidence="3 4">
    <name type="scientific">Solimonas fluminis</name>
    <dbReference type="NCBI Taxonomy" id="2086571"/>
    <lineage>
        <taxon>Bacteria</taxon>
        <taxon>Pseudomonadati</taxon>
        <taxon>Pseudomonadota</taxon>
        <taxon>Gammaproteobacteria</taxon>
        <taxon>Nevskiales</taxon>
        <taxon>Nevskiaceae</taxon>
        <taxon>Solimonas</taxon>
    </lineage>
</organism>
<reference evidence="3 4" key="1">
    <citation type="submission" date="2018-02" db="EMBL/GenBank/DDBJ databases">
        <title>Genome sequencing of Solimonas sp. HR-BB.</title>
        <authorList>
            <person name="Lee Y."/>
            <person name="Jeon C.O."/>
        </authorList>
    </citation>
    <scope>NUCLEOTIDE SEQUENCE [LARGE SCALE GENOMIC DNA]</scope>
    <source>
        <strain evidence="3 4">HR-BB</strain>
    </source>
</reference>
<protein>
    <recommendedName>
        <fullName evidence="2">SCP domain-containing protein</fullName>
    </recommendedName>
</protein>
<feature type="signal peptide" evidence="1">
    <location>
        <begin position="1"/>
        <end position="24"/>
    </location>
</feature>